<comment type="caution">
    <text evidence="2">The sequence shown here is derived from an EMBL/GenBank/DDBJ whole genome shotgun (WGS) entry which is preliminary data.</text>
</comment>
<dbReference type="EMBL" id="JACOQK010000001">
    <property type="protein sequence ID" value="MBC5788033.1"/>
    <property type="molecule type" value="Genomic_DNA"/>
</dbReference>
<organism evidence="2 3">
    <name type="scientific">Clostridium facile</name>
    <dbReference type="NCBI Taxonomy" id="2763035"/>
    <lineage>
        <taxon>Bacteria</taxon>
        <taxon>Bacillati</taxon>
        <taxon>Bacillota</taxon>
        <taxon>Clostridia</taxon>
        <taxon>Eubacteriales</taxon>
        <taxon>Clostridiaceae</taxon>
        <taxon>Clostridium</taxon>
    </lineage>
</organism>
<evidence type="ECO:0000259" key="1">
    <source>
        <dbReference type="PROSITE" id="PS50880"/>
    </source>
</evidence>
<gene>
    <name evidence="2" type="ORF">H8Z77_08390</name>
</gene>
<protein>
    <submittedName>
        <fullName evidence="2">DUF4093 domain-containing protein</fullName>
    </submittedName>
</protein>
<feature type="domain" description="Toprim" evidence="1">
    <location>
        <begin position="5"/>
        <end position="88"/>
    </location>
</feature>
<reference evidence="2 3" key="1">
    <citation type="submission" date="2020-08" db="EMBL/GenBank/DDBJ databases">
        <title>Genome public.</title>
        <authorList>
            <person name="Liu C."/>
            <person name="Sun Q."/>
        </authorList>
    </citation>
    <scope>NUCLEOTIDE SEQUENCE [LARGE SCALE GENOMIC DNA]</scope>
    <source>
        <strain evidence="2 3">NSJ-27</strain>
    </source>
</reference>
<evidence type="ECO:0000313" key="2">
    <source>
        <dbReference type="EMBL" id="MBC5788033.1"/>
    </source>
</evidence>
<dbReference type="InterPro" id="IPR006171">
    <property type="entry name" value="TOPRIM_dom"/>
</dbReference>
<dbReference type="PANTHER" id="PTHR39156">
    <property type="entry name" value="RIBONUCLEASE M5"/>
    <property type="match status" value="1"/>
</dbReference>
<dbReference type="Proteomes" id="UP000649151">
    <property type="component" value="Unassembled WGS sequence"/>
</dbReference>
<dbReference type="Gene3D" id="3.40.1360.10">
    <property type="match status" value="1"/>
</dbReference>
<sequence>MIHVDQAIVVEGKYDKIKLKHLVDGLVIQTDGFRIFKDREKSALIRKLAQTQGVVVLTDSDTAGLVIRNYIQSIAHGGRVTNVFIPEILGKEKRKEKPSKAGFLGVEGISDEILRKRLQQAGIGCEQPIQRTPVTKYHLYEDGLSGGGNSKNRRKWLFKQLGLPEYLSTNHLLEYLNHAVGYEEYQRLIQLLKQEENQ</sequence>
<dbReference type="Pfam" id="PF01751">
    <property type="entry name" value="Toprim"/>
    <property type="match status" value="1"/>
</dbReference>
<dbReference type="SUPFAM" id="SSF110455">
    <property type="entry name" value="Toprim domain"/>
    <property type="match status" value="1"/>
</dbReference>
<accession>A0ABR7ISC2</accession>
<dbReference type="Pfam" id="PF13331">
    <property type="entry name" value="DUF4093"/>
    <property type="match status" value="1"/>
</dbReference>
<dbReference type="PROSITE" id="PS50880">
    <property type="entry name" value="TOPRIM"/>
    <property type="match status" value="1"/>
</dbReference>
<dbReference type="RefSeq" id="WP_069987482.1">
    <property type="nucleotide sequence ID" value="NZ_JACOQK010000001.1"/>
</dbReference>
<dbReference type="PANTHER" id="PTHR39156:SF2">
    <property type="entry name" value="DNA PRIMASE (BACTERIAL TYPE) AND SMALL PRIMASE-LIKE PROTEINS"/>
    <property type="match status" value="1"/>
</dbReference>
<dbReference type="InterPro" id="IPR025156">
    <property type="entry name" value="RNase_M5_C"/>
</dbReference>
<proteinExistence type="predicted"/>
<keyword evidence="3" id="KW-1185">Reference proteome</keyword>
<evidence type="ECO:0000313" key="3">
    <source>
        <dbReference type="Proteomes" id="UP000649151"/>
    </source>
</evidence>
<name>A0ABR7ISC2_9CLOT</name>